<keyword evidence="4" id="KW-1003">Cell membrane</keyword>
<dbReference type="GO" id="GO:0005886">
    <property type="term" value="C:plasma membrane"/>
    <property type="evidence" value="ECO:0007669"/>
    <property type="project" value="UniProtKB-SubCell"/>
</dbReference>
<accession>A0A1S8YP27</accession>
<evidence type="ECO:0000313" key="10">
    <source>
        <dbReference type="Proteomes" id="UP000190667"/>
    </source>
</evidence>
<feature type="transmembrane region" description="Helical" evidence="8">
    <location>
        <begin position="56"/>
        <end position="78"/>
    </location>
</feature>
<comment type="similarity">
    <text evidence="2">Belongs to the AzlC family.</text>
</comment>
<evidence type="ECO:0000256" key="1">
    <source>
        <dbReference type="ARBA" id="ARBA00004651"/>
    </source>
</evidence>
<evidence type="ECO:0000256" key="2">
    <source>
        <dbReference type="ARBA" id="ARBA00010735"/>
    </source>
</evidence>
<protein>
    <submittedName>
        <fullName evidence="9">Branched-chain amino acid ABC transporter permease</fullName>
    </submittedName>
</protein>
<comment type="subcellular location">
    <subcellularLocation>
        <location evidence="1">Cell membrane</location>
        <topology evidence="1">Multi-pass membrane protein</topology>
    </subcellularLocation>
</comment>
<feature type="transmembrane region" description="Helical" evidence="8">
    <location>
        <begin position="125"/>
        <end position="152"/>
    </location>
</feature>
<evidence type="ECO:0000313" key="9">
    <source>
        <dbReference type="EMBL" id="OON40810.1"/>
    </source>
</evidence>
<dbReference type="Proteomes" id="UP000190667">
    <property type="component" value="Unassembled WGS sequence"/>
</dbReference>
<evidence type="ECO:0000256" key="8">
    <source>
        <dbReference type="SAM" id="Phobius"/>
    </source>
</evidence>
<name>A0A1S8YP27_9GAMM</name>
<evidence type="ECO:0000256" key="3">
    <source>
        <dbReference type="ARBA" id="ARBA00022448"/>
    </source>
</evidence>
<reference evidence="9 10" key="1">
    <citation type="submission" date="2016-12" db="EMBL/GenBank/DDBJ databases">
        <title>Izhakiella australiana sp. nov. of genus Izhakiella isolated from Australian desert.</title>
        <authorList>
            <person name="Ji M."/>
        </authorList>
    </citation>
    <scope>NUCLEOTIDE SEQUENCE [LARGE SCALE GENOMIC DNA]</scope>
    <source>
        <strain evidence="9 10">D4N98</strain>
    </source>
</reference>
<organism evidence="9 10">
    <name type="scientific">Izhakiella australiensis</name>
    <dbReference type="NCBI Taxonomy" id="1926881"/>
    <lineage>
        <taxon>Bacteria</taxon>
        <taxon>Pseudomonadati</taxon>
        <taxon>Pseudomonadota</taxon>
        <taxon>Gammaproteobacteria</taxon>
        <taxon>Enterobacterales</taxon>
        <taxon>Erwiniaceae</taxon>
        <taxon>Izhakiella</taxon>
    </lineage>
</organism>
<evidence type="ECO:0000256" key="7">
    <source>
        <dbReference type="ARBA" id="ARBA00023136"/>
    </source>
</evidence>
<dbReference type="EMBL" id="MRUL01000003">
    <property type="protein sequence ID" value="OON40810.1"/>
    <property type="molecule type" value="Genomic_DNA"/>
</dbReference>
<keyword evidence="6 8" id="KW-1133">Transmembrane helix</keyword>
<keyword evidence="10" id="KW-1185">Reference proteome</keyword>
<proteinExistence type="inferred from homology"/>
<keyword evidence="5 8" id="KW-0812">Transmembrane</keyword>
<evidence type="ECO:0000256" key="5">
    <source>
        <dbReference type="ARBA" id="ARBA00022692"/>
    </source>
</evidence>
<dbReference type="Pfam" id="PF03591">
    <property type="entry name" value="AzlC"/>
    <property type="match status" value="1"/>
</dbReference>
<feature type="transmembrane region" description="Helical" evidence="8">
    <location>
        <begin position="188"/>
        <end position="214"/>
    </location>
</feature>
<dbReference type="InterPro" id="IPR011606">
    <property type="entry name" value="Brnchd-chn_aa_trnsp_permease"/>
</dbReference>
<keyword evidence="7 8" id="KW-0472">Membrane</keyword>
<evidence type="ECO:0000256" key="6">
    <source>
        <dbReference type="ARBA" id="ARBA00022989"/>
    </source>
</evidence>
<dbReference type="GO" id="GO:1903785">
    <property type="term" value="P:L-valine transmembrane transport"/>
    <property type="evidence" value="ECO:0007669"/>
    <property type="project" value="TreeGrafter"/>
</dbReference>
<gene>
    <name evidence="9" type="ORF">BTJ39_06975</name>
</gene>
<dbReference type="STRING" id="1926881.BTJ39_06975"/>
<dbReference type="PANTHER" id="PTHR34979">
    <property type="entry name" value="INNER MEMBRANE PROTEIN YGAZ"/>
    <property type="match status" value="1"/>
</dbReference>
<keyword evidence="3" id="KW-0813">Transport</keyword>
<sequence length="219" mass="23050">MRLRYINKKLLKSILLICLADGIFGLSYGSTAISYGFPLWVAAALSLLVLAGASEFLFVTIVGGGGSITAAVVAGLLVNARHLPFGMAVKDLIGRTPTRFLGYHIMNDESVVVGLAQKSPRKARAAFWLCGMGIFLIWPLSVILGGVIGQIIPDPASIGLDAVFPAILLALTLEALKNRQTLVSTLAGVTTALIVSPFLPVGLPILSALSGLLIRKKKT</sequence>
<dbReference type="AlphaFoldDB" id="A0A1S8YP27"/>
<dbReference type="OrthoDB" id="5195391at2"/>
<dbReference type="RefSeq" id="WP_078001946.1">
    <property type="nucleotide sequence ID" value="NZ_MRUL01000003.1"/>
</dbReference>
<comment type="caution">
    <text evidence="9">The sequence shown here is derived from an EMBL/GenBank/DDBJ whole genome shotgun (WGS) entry which is preliminary data.</text>
</comment>
<dbReference type="PANTHER" id="PTHR34979:SF1">
    <property type="entry name" value="INNER MEMBRANE PROTEIN YGAZ"/>
    <property type="match status" value="1"/>
</dbReference>
<evidence type="ECO:0000256" key="4">
    <source>
        <dbReference type="ARBA" id="ARBA00022475"/>
    </source>
</evidence>